<organism evidence="1">
    <name type="scientific">Sesamum latifolium</name>
    <dbReference type="NCBI Taxonomy" id="2727402"/>
    <lineage>
        <taxon>Eukaryota</taxon>
        <taxon>Viridiplantae</taxon>
        <taxon>Streptophyta</taxon>
        <taxon>Embryophyta</taxon>
        <taxon>Tracheophyta</taxon>
        <taxon>Spermatophyta</taxon>
        <taxon>Magnoliopsida</taxon>
        <taxon>eudicotyledons</taxon>
        <taxon>Gunneridae</taxon>
        <taxon>Pentapetalae</taxon>
        <taxon>asterids</taxon>
        <taxon>lamiids</taxon>
        <taxon>Lamiales</taxon>
        <taxon>Pedaliaceae</taxon>
        <taxon>Sesamum</taxon>
    </lineage>
</organism>
<dbReference type="PANTHER" id="PTHR31170">
    <property type="entry name" value="BNAC04G53230D PROTEIN"/>
    <property type="match status" value="1"/>
</dbReference>
<evidence type="ECO:0000313" key="1">
    <source>
        <dbReference type="EMBL" id="KAL0457491.1"/>
    </source>
</evidence>
<reference evidence="1" key="2">
    <citation type="journal article" date="2024" name="Plant">
        <title>Genomic evolution and insights into agronomic trait innovations of Sesamum species.</title>
        <authorList>
            <person name="Miao H."/>
            <person name="Wang L."/>
            <person name="Qu L."/>
            <person name="Liu H."/>
            <person name="Sun Y."/>
            <person name="Le M."/>
            <person name="Wang Q."/>
            <person name="Wei S."/>
            <person name="Zheng Y."/>
            <person name="Lin W."/>
            <person name="Duan Y."/>
            <person name="Cao H."/>
            <person name="Xiong S."/>
            <person name="Wang X."/>
            <person name="Wei L."/>
            <person name="Li C."/>
            <person name="Ma Q."/>
            <person name="Ju M."/>
            <person name="Zhao R."/>
            <person name="Li G."/>
            <person name="Mu C."/>
            <person name="Tian Q."/>
            <person name="Mei H."/>
            <person name="Zhang T."/>
            <person name="Gao T."/>
            <person name="Zhang H."/>
        </authorList>
    </citation>
    <scope>NUCLEOTIDE SEQUENCE</scope>
    <source>
        <strain evidence="1">KEN1</strain>
    </source>
</reference>
<dbReference type="Pfam" id="PF03140">
    <property type="entry name" value="DUF247"/>
    <property type="match status" value="1"/>
</dbReference>
<reference evidence="1" key="1">
    <citation type="submission" date="2020-06" db="EMBL/GenBank/DDBJ databases">
        <authorList>
            <person name="Li T."/>
            <person name="Hu X."/>
            <person name="Zhang T."/>
            <person name="Song X."/>
            <person name="Zhang H."/>
            <person name="Dai N."/>
            <person name="Sheng W."/>
            <person name="Hou X."/>
            <person name="Wei L."/>
        </authorList>
    </citation>
    <scope>NUCLEOTIDE SEQUENCE</scope>
    <source>
        <strain evidence="1">KEN1</strain>
        <tissue evidence="1">Leaf</tissue>
    </source>
</reference>
<name>A0AAW2XUM5_9LAMI</name>
<sequence>MLRFCRILENLDLVKKMEFGSRSLEKDSTAERHHVSIEIMNEDNLASSIKDKMELISVSHSVCRVPEELLKGNEEKYFPSSVSIGPFHHGKAVLRVMEDQKWRYLHALISRKPNPEATLESCVTALRRTEHKARNFYSERINMGSDQFVEMMLLDGCFIIELFLVYAIKSLRRRDDPCFSTNNMLFQLKCDLILLENQVPFFILEQLFHLVPIPKHCHMSLIELALFFFKKLIDHSQFPPEIFRLETHHFLDLIRQHYLPTYPQVPSSGRQTHIDPATHLQSARIRVEKAISEIPSNINFYHGKLKIPSLELHGYTEILFRNLIAMELNVPKCSKHVASYAILMEQLLRTKEDVRLLRSRDILIDVHERREEEIVLLFKSLHVNINVKEFYYGGSVKKLRCIKQERGIFMTELTWELLDSVWQRCFWFFFSQQL</sequence>
<dbReference type="EMBL" id="JACGWN010000003">
    <property type="protein sequence ID" value="KAL0457491.1"/>
    <property type="molecule type" value="Genomic_DNA"/>
</dbReference>
<proteinExistence type="predicted"/>
<dbReference type="AlphaFoldDB" id="A0AAW2XUM5"/>
<protein>
    <submittedName>
        <fullName evidence="1">Uncharacterized protein</fullName>
    </submittedName>
</protein>
<dbReference type="PANTHER" id="PTHR31170:SF20">
    <property type="entry name" value="DUF247 DOMAIN PROTEIN"/>
    <property type="match status" value="1"/>
</dbReference>
<dbReference type="InterPro" id="IPR004158">
    <property type="entry name" value="DUF247_pln"/>
</dbReference>
<gene>
    <name evidence="1" type="ORF">Slati_1088300</name>
</gene>
<accession>A0AAW2XUM5</accession>
<comment type="caution">
    <text evidence="1">The sequence shown here is derived from an EMBL/GenBank/DDBJ whole genome shotgun (WGS) entry which is preliminary data.</text>
</comment>